<evidence type="ECO:0000313" key="4">
    <source>
        <dbReference type="EMBL" id="RHG16550.1"/>
    </source>
</evidence>
<dbReference type="InterPro" id="IPR002935">
    <property type="entry name" value="SAM_O-MeTrfase"/>
</dbReference>
<keyword evidence="3" id="KW-0949">S-adenosyl-L-methionine</keyword>
<evidence type="ECO:0000256" key="1">
    <source>
        <dbReference type="ARBA" id="ARBA00022603"/>
    </source>
</evidence>
<dbReference type="AlphaFoldDB" id="A0A414SBW1"/>
<dbReference type="GO" id="GO:0008171">
    <property type="term" value="F:O-methyltransferase activity"/>
    <property type="evidence" value="ECO:0007669"/>
    <property type="project" value="InterPro"/>
</dbReference>
<dbReference type="CDD" id="cd02440">
    <property type="entry name" value="AdoMet_MTases"/>
    <property type="match status" value="1"/>
</dbReference>
<keyword evidence="1 4" id="KW-0489">Methyltransferase</keyword>
<comment type="caution">
    <text evidence="4">The sequence shown here is derived from an EMBL/GenBank/DDBJ whole genome shotgun (WGS) entry which is preliminary data.</text>
</comment>
<dbReference type="Proteomes" id="UP000285697">
    <property type="component" value="Unassembled WGS sequence"/>
</dbReference>
<evidence type="ECO:0000313" key="5">
    <source>
        <dbReference type="Proteomes" id="UP000285697"/>
    </source>
</evidence>
<dbReference type="Pfam" id="PF01596">
    <property type="entry name" value="Methyltransf_3"/>
    <property type="match status" value="1"/>
</dbReference>
<evidence type="ECO:0000256" key="3">
    <source>
        <dbReference type="ARBA" id="ARBA00022691"/>
    </source>
</evidence>
<protein>
    <submittedName>
        <fullName evidence="4">Methyltransferase</fullName>
    </submittedName>
</protein>
<dbReference type="InterPro" id="IPR029063">
    <property type="entry name" value="SAM-dependent_MTases_sf"/>
</dbReference>
<sequence length="207" mass="23586">MNTVEEYIHKLNSKSHILSKEEFEKNTALKYYCPVIDTEVARFLQIIIQAIRPKNILELGTSIGYSTTMMAFAADKCGAKITTIEKDRAAAYAAQENFKKYKVDHIISLINEDVFSILPKLKQEYDLLFLDLYNGLYPEVLDGCIDALKIGGMLIADDTLFPITQKKVFFENSNKKIEEFNKVLSKRNDMNSFLLPLDDGITIAIKQ</sequence>
<accession>A0A414SBW1</accession>
<name>A0A414SBW1_MEDGN</name>
<dbReference type="InterPro" id="IPR050362">
    <property type="entry name" value="Cation-dep_OMT"/>
</dbReference>
<proteinExistence type="predicted"/>
<dbReference type="PANTHER" id="PTHR10509:SF14">
    <property type="entry name" value="CAFFEOYL-COA O-METHYLTRANSFERASE 3-RELATED"/>
    <property type="match status" value="1"/>
</dbReference>
<dbReference type="EMBL" id="QRIA01000021">
    <property type="protein sequence ID" value="RHG16550.1"/>
    <property type="molecule type" value="Genomic_DNA"/>
</dbReference>
<dbReference type="PANTHER" id="PTHR10509">
    <property type="entry name" value="O-METHYLTRANSFERASE-RELATED"/>
    <property type="match status" value="1"/>
</dbReference>
<evidence type="ECO:0000256" key="2">
    <source>
        <dbReference type="ARBA" id="ARBA00022679"/>
    </source>
</evidence>
<reference evidence="4 5" key="1">
    <citation type="submission" date="2018-08" db="EMBL/GenBank/DDBJ databases">
        <title>A genome reference for cultivated species of the human gut microbiota.</title>
        <authorList>
            <person name="Zou Y."/>
            <person name="Xue W."/>
            <person name="Luo G."/>
        </authorList>
    </citation>
    <scope>NUCLEOTIDE SEQUENCE [LARGE SCALE GENOMIC DNA]</scope>
    <source>
        <strain evidence="4 5">AM22-7AC</strain>
    </source>
</reference>
<dbReference type="PROSITE" id="PS51682">
    <property type="entry name" value="SAM_OMT_I"/>
    <property type="match status" value="1"/>
</dbReference>
<dbReference type="SUPFAM" id="SSF53335">
    <property type="entry name" value="S-adenosyl-L-methionine-dependent methyltransferases"/>
    <property type="match status" value="1"/>
</dbReference>
<dbReference type="RefSeq" id="WP_118263186.1">
    <property type="nucleotide sequence ID" value="NZ_CABHNE010000065.1"/>
</dbReference>
<gene>
    <name evidence="4" type="ORF">DW270_13105</name>
</gene>
<dbReference type="GO" id="GO:0008757">
    <property type="term" value="F:S-adenosylmethionine-dependent methyltransferase activity"/>
    <property type="evidence" value="ECO:0007669"/>
    <property type="project" value="TreeGrafter"/>
</dbReference>
<keyword evidence="2 4" id="KW-0808">Transferase</keyword>
<organism evidence="4 5">
    <name type="scientific">Mediterraneibacter gnavus</name>
    <name type="common">Ruminococcus gnavus</name>
    <dbReference type="NCBI Taxonomy" id="33038"/>
    <lineage>
        <taxon>Bacteria</taxon>
        <taxon>Bacillati</taxon>
        <taxon>Bacillota</taxon>
        <taxon>Clostridia</taxon>
        <taxon>Lachnospirales</taxon>
        <taxon>Lachnospiraceae</taxon>
        <taxon>Mediterraneibacter</taxon>
    </lineage>
</organism>
<dbReference type="Gene3D" id="3.40.50.150">
    <property type="entry name" value="Vaccinia Virus protein VP39"/>
    <property type="match status" value="1"/>
</dbReference>
<dbReference type="GO" id="GO:0032259">
    <property type="term" value="P:methylation"/>
    <property type="evidence" value="ECO:0007669"/>
    <property type="project" value="UniProtKB-KW"/>
</dbReference>